<gene>
    <name evidence="1" type="ORF">IHE45_14G014700</name>
</gene>
<reference evidence="2" key="1">
    <citation type="journal article" date="2022" name="Nat. Commun.">
        <title>Chromosome evolution and the genetic basis of agronomically important traits in greater yam.</title>
        <authorList>
            <person name="Bredeson J.V."/>
            <person name="Lyons J.B."/>
            <person name="Oniyinde I.O."/>
            <person name="Okereke N.R."/>
            <person name="Kolade O."/>
            <person name="Nnabue I."/>
            <person name="Nwadili C.O."/>
            <person name="Hribova E."/>
            <person name="Parker M."/>
            <person name="Nwogha J."/>
            <person name="Shu S."/>
            <person name="Carlson J."/>
            <person name="Kariba R."/>
            <person name="Muthemba S."/>
            <person name="Knop K."/>
            <person name="Barton G.J."/>
            <person name="Sherwood A.V."/>
            <person name="Lopez-Montes A."/>
            <person name="Asiedu R."/>
            <person name="Jamnadass R."/>
            <person name="Muchugi A."/>
            <person name="Goodstein D."/>
            <person name="Egesi C.N."/>
            <person name="Featherston J."/>
            <person name="Asfaw A."/>
            <person name="Simpson G.G."/>
            <person name="Dolezel J."/>
            <person name="Hendre P.S."/>
            <person name="Van Deynze A."/>
            <person name="Kumar P.L."/>
            <person name="Obidiegwu J.E."/>
            <person name="Bhattacharjee R."/>
            <person name="Rokhsar D.S."/>
        </authorList>
    </citation>
    <scope>NUCLEOTIDE SEQUENCE [LARGE SCALE GENOMIC DNA]</scope>
    <source>
        <strain evidence="2">cv. TDa95/00328</strain>
    </source>
</reference>
<comment type="caution">
    <text evidence="1">The sequence shown here is derived from an EMBL/GenBank/DDBJ whole genome shotgun (WGS) entry which is preliminary data.</text>
</comment>
<dbReference type="Proteomes" id="UP000827976">
    <property type="component" value="Chromosome 14"/>
</dbReference>
<organism evidence="1 2">
    <name type="scientific">Dioscorea alata</name>
    <name type="common">Purple yam</name>
    <dbReference type="NCBI Taxonomy" id="55571"/>
    <lineage>
        <taxon>Eukaryota</taxon>
        <taxon>Viridiplantae</taxon>
        <taxon>Streptophyta</taxon>
        <taxon>Embryophyta</taxon>
        <taxon>Tracheophyta</taxon>
        <taxon>Spermatophyta</taxon>
        <taxon>Magnoliopsida</taxon>
        <taxon>Liliopsida</taxon>
        <taxon>Dioscoreales</taxon>
        <taxon>Dioscoreaceae</taxon>
        <taxon>Dioscorea</taxon>
    </lineage>
</organism>
<sequence>MKKITMTSSTLLHLFLFSSLFFSWFPNAKPQDVEDDFSYIEGSSNGPENWGNIKPEYATCGNGKEQSPVVLSRDNVKVVSTLGPLERSYKATDAILKNRGYDIMLGWKGDAGSLVINETVYYLKQIHWHYPAEHATFDGTRYDLEAHLVHESEDQKIAVIGVLHRLGSPDPLLTELEAHIIQISTVLYSQVHVGVVDPRFISIEDNIYYRYMGSLTTPPCTEGVVWTITNMVGTVSQSQIDLLKLSVDNVMQTIQGQCNLSIHVPSCLIFLRHQKLDPMQQYN</sequence>
<protein>
    <submittedName>
        <fullName evidence="1">Carbonic anhydrase alpha-class protein</fullName>
        <ecNumber evidence="1">4.2.1.1</ecNumber>
    </submittedName>
</protein>
<keyword evidence="2" id="KW-1185">Reference proteome</keyword>
<accession>A0ACB7UQA0</accession>
<keyword evidence="1" id="KW-0456">Lyase</keyword>
<dbReference type="EC" id="4.2.1.1" evidence="1"/>
<name>A0ACB7UQA0_DIOAL</name>
<dbReference type="EMBL" id="CM037024">
    <property type="protein sequence ID" value="KAH7662837.1"/>
    <property type="molecule type" value="Genomic_DNA"/>
</dbReference>
<proteinExistence type="predicted"/>
<evidence type="ECO:0000313" key="2">
    <source>
        <dbReference type="Proteomes" id="UP000827976"/>
    </source>
</evidence>
<evidence type="ECO:0000313" key="1">
    <source>
        <dbReference type="EMBL" id="KAH7662837.1"/>
    </source>
</evidence>